<feature type="signal peptide" evidence="1">
    <location>
        <begin position="1"/>
        <end position="21"/>
    </location>
</feature>
<protein>
    <recommendedName>
        <fullName evidence="2">Putative auto-transporter adhesin head GIN domain-containing protein</fullName>
    </recommendedName>
</protein>
<reference evidence="3 4" key="1">
    <citation type="submission" date="2014-11" db="EMBL/GenBank/DDBJ databases">
        <title>Genome sequence of Flavihumibacter solisilvae 3-3.</title>
        <authorList>
            <person name="Zhou G."/>
            <person name="Li M."/>
            <person name="Wang G."/>
        </authorList>
    </citation>
    <scope>NUCLEOTIDE SEQUENCE [LARGE SCALE GENOMIC DNA]</scope>
    <source>
        <strain evidence="3 4">3-3</strain>
    </source>
</reference>
<evidence type="ECO:0000313" key="3">
    <source>
        <dbReference type="EMBL" id="KIC92937.1"/>
    </source>
</evidence>
<gene>
    <name evidence="3" type="ORF">OI18_19475</name>
</gene>
<dbReference type="Gene3D" id="2.160.20.120">
    <property type="match status" value="1"/>
</dbReference>
<dbReference type="RefSeq" id="WP_039142913.1">
    <property type="nucleotide sequence ID" value="NZ_JSVC01000024.1"/>
</dbReference>
<organism evidence="3 4">
    <name type="scientific">Flavihumibacter solisilvae</name>
    <dbReference type="NCBI Taxonomy" id="1349421"/>
    <lineage>
        <taxon>Bacteria</taxon>
        <taxon>Pseudomonadati</taxon>
        <taxon>Bacteroidota</taxon>
        <taxon>Chitinophagia</taxon>
        <taxon>Chitinophagales</taxon>
        <taxon>Chitinophagaceae</taxon>
        <taxon>Flavihumibacter</taxon>
    </lineage>
</organism>
<dbReference type="EMBL" id="JSVC01000024">
    <property type="protein sequence ID" value="KIC92937.1"/>
    <property type="molecule type" value="Genomic_DNA"/>
</dbReference>
<feature type="chain" id="PRO_5002152842" description="Putative auto-transporter adhesin head GIN domain-containing protein" evidence="1">
    <location>
        <begin position="22"/>
        <end position="155"/>
    </location>
</feature>
<evidence type="ECO:0000256" key="1">
    <source>
        <dbReference type="SAM" id="SignalP"/>
    </source>
</evidence>
<evidence type="ECO:0000313" key="4">
    <source>
        <dbReference type="Proteomes" id="UP000031408"/>
    </source>
</evidence>
<keyword evidence="4" id="KW-1185">Reference proteome</keyword>
<feature type="domain" description="Putative auto-transporter adhesin head GIN" evidence="2">
    <location>
        <begin position="43"/>
        <end position="147"/>
    </location>
</feature>
<proteinExistence type="predicted"/>
<name>A0A0C1KZ16_9BACT</name>
<dbReference type="STRING" id="1349421.OI18_19475"/>
<accession>A0A0C1KZ16</accession>
<dbReference type="Proteomes" id="UP000031408">
    <property type="component" value="Unassembled WGS sequence"/>
</dbReference>
<dbReference type="InterPro" id="IPR021255">
    <property type="entry name" value="DUF2807"/>
</dbReference>
<dbReference type="OrthoDB" id="1014513at2"/>
<comment type="caution">
    <text evidence="3">The sequence shown here is derived from an EMBL/GenBank/DDBJ whole genome shotgun (WGS) entry which is preliminary data.</text>
</comment>
<dbReference type="Pfam" id="PF10988">
    <property type="entry name" value="DUF2807"/>
    <property type="match status" value="1"/>
</dbReference>
<sequence>MTRLITAFLFVLLLKPAGSNSCSFITLTGSGISASQERITGSFSVIENNGPFRVLVQQGRQTALTITGETNILPEISTEVRNGRLYIGYRKQNLRATHQEVVISLVVPCLTALVQNGDGSIEGIGDWDRHDIRISNCGRGEINWSMTQAALFSMR</sequence>
<dbReference type="AlphaFoldDB" id="A0A0C1KZ16"/>
<keyword evidence="1" id="KW-0732">Signal</keyword>
<evidence type="ECO:0000259" key="2">
    <source>
        <dbReference type="Pfam" id="PF10988"/>
    </source>
</evidence>